<organism evidence="15 24">
    <name type="scientific">Parabacteroides distasonis</name>
    <dbReference type="NCBI Taxonomy" id="823"/>
    <lineage>
        <taxon>Bacteria</taxon>
        <taxon>Pseudomonadati</taxon>
        <taxon>Bacteroidota</taxon>
        <taxon>Bacteroidia</taxon>
        <taxon>Bacteroidales</taxon>
        <taxon>Tannerellaceae</taxon>
        <taxon>Parabacteroides</taxon>
    </lineage>
</organism>
<dbReference type="Proteomes" id="UP000441609">
    <property type="component" value="Unassembled WGS sequence"/>
</dbReference>
<dbReference type="EMBL" id="WKMX01000005">
    <property type="protein sequence ID" value="MRZ05749.1"/>
    <property type="molecule type" value="Genomic_DNA"/>
</dbReference>
<evidence type="ECO:0000313" key="26">
    <source>
        <dbReference type="Proteomes" id="UP000310032"/>
    </source>
</evidence>
<evidence type="ECO:0000313" key="31">
    <source>
        <dbReference type="Proteomes" id="UP000450599"/>
    </source>
</evidence>
<evidence type="ECO:0000313" key="34">
    <source>
        <dbReference type="Proteomes" id="UP000471216"/>
    </source>
</evidence>
<dbReference type="EMBL" id="WKMC01000010">
    <property type="protein sequence ID" value="MRZ51378.1"/>
    <property type="molecule type" value="Genomic_DNA"/>
</dbReference>
<dbReference type="EMBL" id="CYYK01000008">
    <property type="protein sequence ID" value="CUO47322.1"/>
    <property type="molecule type" value="Genomic_DNA"/>
</dbReference>
<evidence type="ECO:0000313" key="27">
    <source>
        <dbReference type="Proteomes" id="UP000315827"/>
    </source>
</evidence>
<evidence type="ECO:0000313" key="15">
    <source>
        <dbReference type="EMBL" id="OUP20475.1"/>
    </source>
</evidence>
<evidence type="ECO:0000313" key="13">
    <source>
        <dbReference type="EMBL" id="MRZ54223.1"/>
    </source>
</evidence>
<dbReference type="Proteomes" id="UP000095332">
    <property type="component" value="Unassembled WGS sequence"/>
</dbReference>
<evidence type="ECO:0000313" key="8">
    <source>
        <dbReference type="EMBL" id="MRY58777.1"/>
    </source>
</evidence>
<evidence type="ECO:0000313" key="21">
    <source>
        <dbReference type="Proteomes" id="UP000095332"/>
    </source>
</evidence>
<gene>
    <name evidence="15" type="ORF">B5F32_05995</name>
    <name evidence="17" type="ORF">D7V78_08645</name>
    <name evidence="18" type="ORF">E5342_12370</name>
    <name evidence="3" type="ORF">ERS852380_02368</name>
    <name evidence="2" type="ORF">ERS852429_03168</name>
    <name evidence="4" type="ORF">ERS852560_03027</name>
    <name evidence="19" type="ORF">FSA05_04790</name>
    <name evidence="11" type="ORF">GKD54_05845</name>
    <name evidence="9" type="ORF">GKD58_03645</name>
    <name evidence="8" type="ORF">GKD59_12875</name>
    <name evidence="12" type="ORF">GKD66_14315</name>
    <name evidence="10" type="ORF">GKD67_08340</name>
    <name evidence="13" type="ORF">GKD68_05580</name>
    <name evidence="14" type="ORF">GKD70_01925</name>
    <name evidence="16" type="ORF">HHO38_22290</name>
    <name evidence="5" type="ORF">LI194_19250</name>
    <name evidence="20" type="ORF">P2T59_12180</name>
    <name evidence="6" type="ORF">PN599_08650</name>
    <name evidence="7" type="ORF">PN612_22500</name>
</gene>
<reference evidence="24" key="2">
    <citation type="submission" date="2017-04" db="EMBL/GenBank/DDBJ databases">
        <title>Function of individual gut microbiota members based on whole genome sequencing of pure cultures obtained from chicken caecum.</title>
        <authorList>
            <person name="Medvecky M."/>
            <person name="Cejkova D."/>
            <person name="Polansky O."/>
            <person name="Karasova D."/>
            <person name="Kubasova T."/>
            <person name="Cizek A."/>
            <person name="Rychlik I."/>
        </authorList>
    </citation>
    <scope>NUCLEOTIDE SEQUENCE [LARGE SCALE GENOMIC DNA]</scope>
    <source>
        <strain evidence="24">An199</strain>
    </source>
</reference>
<name>A0A174FAK3_PARDI</name>
<evidence type="ECO:0000313" key="10">
    <source>
        <dbReference type="EMBL" id="MRY93233.1"/>
    </source>
</evidence>
<evidence type="ECO:0000313" key="18">
    <source>
        <dbReference type="EMBL" id="TGY56364.1"/>
    </source>
</evidence>
<dbReference type="Proteomes" id="UP000432516">
    <property type="component" value="Unassembled WGS sequence"/>
</dbReference>
<dbReference type="Proteomes" id="UP000461276">
    <property type="component" value="Unassembled WGS sequence"/>
</dbReference>
<reference evidence="6" key="10">
    <citation type="submission" date="2023-01" db="EMBL/GenBank/DDBJ databases">
        <title>Human gut microbiome strain richness.</title>
        <authorList>
            <person name="Chen-Liaw A."/>
        </authorList>
    </citation>
    <scope>NUCLEOTIDE SEQUENCE</scope>
    <source>
        <strain evidence="7">D35st1_E5_D35t1_190705</strain>
        <strain evidence="6">RTP21484st1_E5_RTP21484_190118</strain>
    </source>
</reference>
<evidence type="ECO:0000313" key="19">
    <source>
        <dbReference type="EMBL" id="TWV63455.1"/>
    </source>
</evidence>
<evidence type="ECO:0000313" key="7">
    <source>
        <dbReference type="EMBL" id="MDB9141263.1"/>
    </source>
</evidence>
<dbReference type="Proteomes" id="UP001210126">
    <property type="component" value="Unassembled WGS sequence"/>
</dbReference>
<evidence type="ECO:0000313" key="29">
    <source>
        <dbReference type="Proteomes" id="UP000441358"/>
    </source>
</evidence>
<reference evidence="28 29" key="5">
    <citation type="journal article" date="2019" name="Nat. Med.">
        <title>A library of human gut bacterial isolates paired with longitudinal multiomics data enables mechanistic microbiome research.</title>
        <authorList>
            <person name="Poyet M."/>
            <person name="Groussin M."/>
            <person name="Gibbons S.M."/>
            <person name="Avila-Pacheco J."/>
            <person name="Jiang X."/>
            <person name="Kearney S.M."/>
            <person name="Perrotta A.R."/>
            <person name="Berdy B."/>
            <person name="Zhao S."/>
            <person name="Lieberman T.D."/>
            <person name="Swanson P.K."/>
            <person name="Smith M."/>
            <person name="Roesemann S."/>
            <person name="Alexander J.E."/>
            <person name="Rich S.A."/>
            <person name="Livny J."/>
            <person name="Vlamakis H."/>
            <person name="Clish C."/>
            <person name="Bullock K."/>
            <person name="Deik A."/>
            <person name="Scott J."/>
            <person name="Pierce K.A."/>
            <person name="Xavier R.J."/>
            <person name="Alm E.J."/>
        </authorList>
    </citation>
    <scope>NUCLEOTIDE SEQUENCE [LARGE SCALE GENOMIC DNA]</scope>
    <source>
        <strain evidence="11 34">BIOML-A10</strain>
        <strain evidence="9 31">BIOML-A11</strain>
        <strain evidence="13 28">BIOML-A2</strain>
        <strain evidence="14 30">BIOML-A20</strain>
        <strain evidence="12 29">BIOML-A32</strain>
        <strain evidence="8 33">BIOML-A41</strain>
        <strain evidence="10 32">BIOML-A9</strain>
    </source>
</reference>
<dbReference type="EMBL" id="WKLT01000011">
    <property type="protein sequence ID" value="MRY58777.1"/>
    <property type="molecule type" value="Genomic_DNA"/>
</dbReference>
<evidence type="ECO:0000313" key="22">
    <source>
        <dbReference type="Proteomes" id="UP000095455"/>
    </source>
</evidence>
<evidence type="ECO:0000313" key="33">
    <source>
        <dbReference type="Proteomes" id="UP000463337"/>
    </source>
</evidence>
<evidence type="ECO:0000313" key="30">
    <source>
        <dbReference type="Proteomes" id="UP000441609"/>
    </source>
</evidence>
<reference evidence="21 22" key="1">
    <citation type="submission" date="2015-09" db="EMBL/GenBank/DDBJ databases">
        <authorList>
            <consortium name="Pathogen Informatics"/>
        </authorList>
    </citation>
    <scope>NUCLEOTIDE SEQUENCE [LARGE SCALE GENOMIC DNA]</scope>
    <source>
        <strain evidence="3 22">2789STDY5608822</strain>
        <strain evidence="2 23">2789STDY5608872</strain>
        <strain evidence="4 21">2789STDY5834948</strain>
    </source>
</reference>
<evidence type="ECO:0000256" key="1">
    <source>
        <dbReference type="SAM" id="SignalP"/>
    </source>
</evidence>
<dbReference type="EMBL" id="CZBM01000013">
    <property type="protein sequence ID" value="CUQ45358.1"/>
    <property type="molecule type" value="Genomic_DNA"/>
</dbReference>
<evidence type="ECO:0000313" key="11">
    <source>
        <dbReference type="EMBL" id="MRZ05749.1"/>
    </source>
</evidence>
<keyword evidence="1" id="KW-0732">Signal</keyword>
<dbReference type="Proteomes" id="UP000095455">
    <property type="component" value="Unassembled WGS sequence"/>
</dbReference>
<dbReference type="EMBL" id="CP120353">
    <property type="protein sequence ID" value="WET62468.1"/>
    <property type="molecule type" value="Genomic_DNA"/>
</dbReference>
<dbReference type="Proteomes" id="UP000195950">
    <property type="component" value="Unassembled WGS sequence"/>
</dbReference>
<dbReference type="Proteomes" id="UP000501982">
    <property type="component" value="Chromosome"/>
</dbReference>
<evidence type="ECO:0000313" key="14">
    <source>
        <dbReference type="EMBL" id="MSB72062.1"/>
    </source>
</evidence>
<proteinExistence type="predicted"/>
<evidence type="ECO:0000313" key="5">
    <source>
        <dbReference type="EMBL" id="MCB6519922.1"/>
    </source>
</evidence>
<dbReference type="EMBL" id="NFJX01000004">
    <property type="protein sequence ID" value="OUP20475.1"/>
    <property type="molecule type" value="Genomic_DNA"/>
</dbReference>
<reference evidence="20" key="11">
    <citation type="submission" date="2023-03" db="EMBL/GenBank/DDBJ databases">
        <title>Parabacteroides distasonis, a bacteria resistant against UC.</title>
        <authorList>
            <person name="Dai W."/>
        </authorList>
    </citation>
    <scope>NUCLEOTIDE SEQUENCE</scope>
    <source>
        <strain evidence="20">F1-28</strain>
    </source>
</reference>
<accession>A0A174FAK3</accession>
<dbReference type="Proteomes" id="UP001221009">
    <property type="component" value="Chromosome"/>
</dbReference>
<dbReference type="Proteomes" id="UP000315827">
    <property type="component" value="Unassembled WGS sequence"/>
</dbReference>
<dbReference type="EMBL" id="JAQMPJ010000005">
    <property type="protein sequence ID" value="MDB9005069.1"/>
    <property type="molecule type" value="Genomic_DNA"/>
</dbReference>
<dbReference type="Proteomes" id="UP001198806">
    <property type="component" value="Unassembled WGS sequence"/>
</dbReference>
<dbReference type="EMBL" id="JAQMPX010000154">
    <property type="protein sequence ID" value="MDB9141263.1"/>
    <property type="molecule type" value="Genomic_DNA"/>
</dbReference>
<reference evidence="5" key="9">
    <citation type="submission" date="2021-10" db="EMBL/GenBank/DDBJ databases">
        <title>Collection of gut derived symbiotic bacterial strains cultured from healthy donors.</title>
        <authorList>
            <person name="Lin H."/>
            <person name="Littmann E."/>
            <person name="Kohout C."/>
            <person name="Pamer E.G."/>
        </authorList>
    </citation>
    <scope>NUCLEOTIDE SEQUENCE</scope>
    <source>
        <strain evidence="5">DFI.2.94</strain>
    </source>
</reference>
<evidence type="ECO:0000313" key="24">
    <source>
        <dbReference type="Proteomes" id="UP000195950"/>
    </source>
</evidence>
<dbReference type="Proteomes" id="UP000095591">
    <property type="component" value="Unassembled WGS sequence"/>
</dbReference>
<reference evidence="19 27" key="7">
    <citation type="submission" date="2019-07" db="EMBL/GenBank/DDBJ databases">
        <title>Genome sequencing of Parabacteroides distasonis iSURF_7.</title>
        <authorList>
            <person name="Degefu H.N."/>
            <person name="Ruoff K.L."/>
            <person name="Price C.E."/>
            <person name="Valls R.A."/>
            <person name="O'Toole G.A."/>
        </authorList>
    </citation>
    <scope>NUCLEOTIDE SEQUENCE [LARGE SCALE GENOMIC DNA]</scope>
    <source>
        <strain evidence="19 27">CFPLTA003_1B</strain>
    </source>
</reference>
<dbReference type="EMBL" id="VOHW01000002">
    <property type="protein sequence ID" value="TWV63455.1"/>
    <property type="molecule type" value="Genomic_DNA"/>
</dbReference>
<evidence type="ECO:0000313" key="25">
    <source>
        <dbReference type="Proteomes" id="UP000278164"/>
    </source>
</evidence>
<dbReference type="Proteomes" id="UP000450599">
    <property type="component" value="Unassembled WGS sequence"/>
</dbReference>
<feature type="signal peptide" evidence="1">
    <location>
        <begin position="1"/>
        <end position="20"/>
    </location>
</feature>
<dbReference type="OrthoDB" id="1018365at2"/>
<dbReference type="Proteomes" id="UP000441358">
    <property type="component" value="Unassembled WGS sequence"/>
</dbReference>
<evidence type="ECO:0000313" key="12">
    <source>
        <dbReference type="EMBL" id="MRZ51378.1"/>
    </source>
</evidence>
<evidence type="ECO:0000313" key="6">
    <source>
        <dbReference type="EMBL" id="MDB9005069.1"/>
    </source>
</evidence>
<dbReference type="Proteomes" id="UP000471216">
    <property type="component" value="Unassembled WGS sequence"/>
</dbReference>
<dbReference type="Proteomes" id="UP001211522">
    <property type="component" value="Unassembled WGS sequence"/>
</dbReference>
<dbReference type="EMBL" id="SRYM01000036">
    <property type="protein sequence ID" value="TGY56364.1"/>
    <property type="molecule type" value="Genomic_DNA"/>
</dbReference>
<reference evidence="15" key="3">
    <citation type="journal article" date="2018" name="BMC Genomics">
        <title>Whole genome sequencing and function prediction of 133 gut anaerobes isolated from chicken caecum in pure cultures.</title>
        <authorList>
            <person name="Medvecky M."/>
            <person name="Cejkova D."/>
            <person name="Polansky O."/>
            <person name="Karasova D."/>
            <person name="Kubasova T."/>
            <person name="Cizek A."/>
            <person name="Rychlik I."/>
        </authorList>
    </citation>
    <scope>NUCLEOTIDE SEQUENCE</scope>
    <source>
        <strain evidence="15">An199</strain>
    </source>
</reference>
<dbReference type="RefSeq" id="WP_005854530.1">
    <property type="nucleotide sequence ID" value="NZ_AP019729.1"/>
</dbReference>
<dbReference type="EMBL" id="CP051672">
    <property type="protein sequence ID" value="QJE30841.1"/>
    <property type="molecule type" value="Genomic_DNA"/>
</dbReference>
<reference evidence="18 26" key="6">
    <citation type="submission" date="2019-04" db="EMBL/GenBank/DDBJ databases">
        <title>Microbes associate with the intestines of laboratory mice.</title>
        <authorList>
            <person name="Navarre W."/>
            <person name="Wong E."/>
            <person name="Huang K."/>
            <person name="Tropini C."/>
            <person name="Ng K."/>
            <person name="Yu B."/>
        </authorList>
    </citation>
    <scope>NUCLEOTIDE SEQUENCE [LARGE SCALE GENOMIC DNA]</scope>
    <source>
        <strain evidence="18 26">NM39_I3</strain>
    </source>
</reference>
<dbReference type="AlphaFoldDB" id="A0A174FAK3"/>
<evidence type="ECO:0000313" key="28">
    <source>
        <dbReference type="Proteomes" id="UP000432516"/>
    </source>
</evidence>
<protein>
    <submittedName>
        <fullName evidence="15">Uncharacterized protein</fullName>
    </submittedName>
</protein>
<dbReference type="Proteomes" id="UP000463337">
    <property type="component" value="Unassembled WGS sequence"/>
</dbReference>
<sequence length="127" mass="14458">MRRLGMMVVALMMVATMSFAQKVSDSKSMSFDKLSRYLQLDANQIAEVSEINTYFENQLGQPLSAEALCNNARPEETRNALLCNLKLMKRALTKDQYRKYVALINVTRANQEDKVSNPLLDSYLAEK</sequence>
<evidence type="ECO:0000313" key="2">
    <source>
        <dbReference type="EMBL" id="CUN27760.1"/>
    </source>
</evidence>
<evidence type="ECO:0000313" key="32">
    <source>
        <dbReference type="Proteomes" id="UP000461276"/>
    </source>
</evidence>
<dbReference type="EMBL" id="WKNE01000003">
    <property type="protein sequence ID" value="MRZ54223.1"/>
    <property type="molecule type" value="Genomic_DNA"/>
</dbReference>
<reference evidence="16 35" key="8">
    <citation type="submission" date="2020-04" db="EMBL/GenBank/DDBJ databases">
        <title>Complete Genomes and Methylome analysis of CBBP consortium that reverse antibiotic-induced susceptibility to vancomycin-resistant Enterococcus faecium infection.</title>
        <authorList>
            <person name="Fomenkov A."/>
            <person name="Zhang Z."/>
            <person name="Pamer E."/>
            <person name="Roberts R.J."/>
        </authorList>
    </citation>
    <scope>NUCLEOTIDE SEQUENCE [LARGE SCALE GENOMIC DNA]</scope>
    <source>
        <strain evidence="35">CBBP</strain>
        <strain evidence="16">CBBP-1</strain>
    </source>
</reference>
<evidence type="ECO:0000313" key="17">
    <source>
        <dbReference type="EMBL" id="RLT73681.1"/>
    </source>
</evidence>
<evidence type="ECO:0000313" key="9">
    <source>
        <dbReference type="EMBL" id="MRY83373.1"/>
    </source>
</evidence>
<dbReference type="EMBL" id="WKMO01000002">
    <property type="protein sequence ID" value="MSB72062.1"/>
    <property type="molecule type" value="Genomic_DNA"/>
</dbReference>
<evidence type="ECO:0000313" key="3">
    <source>
        <dbReference type="EMBL" id="CUO47322.1"/>
    </source>
</evidence>
<dbReference type="EMBL" id="RAYI01000014">
    <property type="protein sequence ID" value="RLT73681.1"/>
    <property type="molecule type" value="Genomic_DNA"/>
</dbReference>
<evidence type="ECO:0000313" key="4">
    <source>
        <dbReference type="EMBL" id="CUQ45358.1"/>
    </source>
</evidence>
<evidence type="ECO:0000313" key="35">
    <source>
        <dbReference type="Proteomes" id="UP000501982"/>
    </source>
</evidence>
<dbReference type="Proteomes" id="UP000278164">
    <property type="component" value="Unassembled WGS sequence"/>
</dbReference>
<evidence type="ECO:0000313" key="20">
    <source>
        <dbReference type="EMBL" id="WET62468.1"/>
    </source>
</evidence>
<evidence type="ECO:0000313" key="16">
    <source>
        <dbReference type="EMBL" id="QJE30841.1"/>
    </source>
</evidence>
<dbReference type="EMBL" id="CYXP01000008">
    <property type="protein sequence ID" value="CUN27760.1"/>
    <property type="molecule type" value="Genomic_DNA"/>
</dbReference>
<dbReference type="Proteomes" id="UP000310032">
    <property type="component" value="Unassembled WGS sequence"/>
</dbReference>
<dbReference type="EMBL" id="JAJCNI010000032">
    <property type="protein sequence ID" value="MCB6519922.1"/>
    <property type="molecule type" value="Genomic_DNA"/>
</dbReference>
<feature type="chain" id="PRO_5014533299" evidence="1">
    <location>
        <begin position="21"/>
        <end position="127"/>
    </location>
</feature>
<dbReference type="EMBL" id="WKMW01000003">
    <property type="protein sequence ID" value="MRY83373.1"/>
    <property type="molecule type" value="Genomic_DNA"/>
</dbReference>
<dbReference type="EMBL" id="WKMY01000004">
    <property type="protein sequence ID" value="MRY93233.1"/>
    <property type="molecule type" value="Genomic_DNA"/>
</dbReference>
<dbReference type="GeneID" id="93522014"/>
<evidence type="ECO:0000313" key="23">
    <source>
        <dbReference type="Proteomes" id="UP000095591"/>
    </source>
</evidence>
<reference evidence="17 25" key="4">
    <citation type="submission" date="2018-09" db="EMBL/GenBank/DDBJ databases">
        <title>Murine metabolic-syndrome-specific gut microbial biobank.</title>
        <authorList>
            <person name="Liu C."/>
        </authorList>
    </citation>
    <scope>NUCLEOTIDE SEQUENCE [LARGE SCALE GENOMIC DNA]</scope>
    <source>
        <strain evidence="17 25">8-P5</strain>
    </source>
</reference>